<sequence length="35" mass="4121">MRFRFDSDDMNRWVGFLACLFAIALVALEVMILKK</sequence>
<evidence type="ECO:0000256" key="1">
    <source>
        <dbReference type="SAM" id="Phobius"/>
    </source>
</evidence>
<organism evidence="2">
    <name type="scientific">viral metagenome</name>
    <dbReference type="NCBI Taxonomy" id="1070528"/>
    <lineage>
        <taxon>unclassified sequences</taxon>
        <taxon>metagenomes</taxon>
        <taxon>organismal metagenomes</taxon>
    </lineage>
</organism>
<proteinExistence type="predicted"/>
<dbReference type="EMBL" id="MN738878">
    <property type="protein sequence ID" value="QHT29543.1"/>
    <property type="molecule type" value="Genomic_DNA"/>
</dbReference>
<protein>
    <submittedName>
        <fullName evidence="2">Uncharacterized protein</fullName>
    </submittedName>
</protein>
<dbReference type="AlphaFoldDB" id="A0A6C0EM62"/>
<feature type="transmembrane region" description="Helical" evidence="1">
    <location>
        <begin position="12"/>
        <end position="33"/>
    </location>
</feature>
<keyword evidence="1" id="KW-0812">Transmembrane</keyword>
<keyword evidence="1" id="KW-1133">Transmembrane helix</keyword>
<evidence type="ECO:0000313" key="2">
    <source>
        <dbReference type="EMBL" id="QHT29543.1"/>
    </source>
</evidence>
<name>A0A6C0EM62_9ZZZZ</name>
<accession>A0A6C0EM62</accession>
<reference evidence="2" key="1">
    <citation type="journal article" date="2020" name="Nature">
        <title>Giant virus diversity and host interactions through global metagenomics.</title>
        <authorList>
            <person name="Schulz F."/>
            <person name="Roux S."/>
            <person name="Paez-Espino D."/>
            <person name="Jungbluth S."/>
            <person name="Walsh D.A."/>
            <person name="Denef V.J."/>
            <person name="McMahon K.D."/>
            <person name="Konstantinidis K.T."/>
            <person name="Eloe-Fadrosh E.A."/>
            <person name="Kyrpides N.C."/>
            <person name="Woyke T."/>
        </authorList>
    </citation>
    <scope>NUCLEOTIDE SEQUENCE</scope>
    <source>
        <strain evidence="2">GVMAG-M-3300005589-24</strain>
    </source>
</reference>
<keyword evidence="1" id="KW-0472">Membrane</keyword>